<gene>
    <name evidence="2" type="ORF">DCMF_04525</name>
</gene>
<dbReference type="AlphaFoldDB" id="A0A3G1KNU7"/>
<dbReference type="RefSeq" id="WP_148133323.1">
    <property type="nucleotide sequence ID" value="NZ_CP017634.1"/>
</dbReference>
<keyword evidence="1" id="KW-0235">DNA replication</keyword>
<dbReference type="SUPFAM" id="SSF46565">
    <property type="entry name" value="Chaperone J-domain"/>
    <property type="match status" value="1"/>
</dbReference>
<accession>A0A3G1KNU7</accession>
<dbReference type="OrthoDB" id="2703450at2"/>
<dbReference type="GO" id="GO:0006260">
    <property type="term" value="P:DNA replication"/>
    <property type="evidence" value="ECO:0007669"/>
    <property type="project" value="UniProtKB-KW"/>
</dbReference>
<protein>
    <recommendedName>
        <fullName evidence="4">J domain-containing protein</fullName>
    </recommendedName>
</protein>
<dbReference type="KEGG" id="fwa:DCMF_04525"/>
<evidence type="ECO:0000313" key="2">
    <source>
        <dbReference type="EMBL" id="ATW24144.1"/>
    </source>
</evidence>
<evidence type="ECO:0000313" key="3">
    <source>
        <dbReference type="Proteomes" id="UP000323521"/>
    </source>
</evidence>
<proteinExistence type="predicted"/>
<reference evidence="2 3" key="1">
    <citation type="submission" date="2016-10" db="EMBL/GenBank/DDBJ databases">
        <title>Complete Genome Sequence of Peptococcaceae strain DCMF.</title>
        <authorList>
            <person name="Edwards R.J."/>
            <person name="Holland S.I."/>
            <person name="Deshpande N.P."/>
            <person name="Wong Y.K."/>
            <person name="Ertan H."/>
            <person name="Manefield M."/>
            <person name="Russell T.L."/>
            <person name="Lee M.J."/>
        </authorList>
    </citation>
    <scope>NUCLEOTIDE SEQUENCE [LARGE SCALE GENOMIC DNA]</scope>
    <source>
        <strain evidence="2 3">DCMF</strain>
    </source>
</reference>
<keyword evidence="3" id="KW-1185">Reference proteome</keyword>
<evidence type="ECO:0008006" key="4">
    <source>
        <dbReference type="Google" id="ProtNLM"/>
    </source>
</evidence>
<dbReference type="Gene3D" id="1.10.287.110">
    <property type="entry name" value="DnaJ domain"/>
    <property type="match status" value="1"/>
</dbReference>
<dbReference type="InterPro" id="IPR036869">
    <property type="entry name" value="J_dom_sf"/>
</dbReference>
<dbReference type="EMBL" id="CP017634">
    <property type="protein sequence ID" value="ATW24144.1"/>
    <property type="molecule type" value="Genomic_DNA"/>
</dbReference>
<organism evidence="2 3">
    <name type="scientific">Formimonas warabiya</name>
    <dbReference type="NCBI Taxonomy" id="1761012"/>
    <lineage>
        <taxon>Bacteria</taxon>
        <taxon>Bacillati</taxon>
        <taxon>Bacillota</taxon>
        <taxon>Clostridia</taxon>
        <taxon>Eubacteriales</taxon>
        <taxon>Peptococcaceae</taxon>
        <taxon>Candidatus Formimonas</taxon>
    </lineage>
</organism>
<name>A0A3G1KNU7_FORW1</name>
<sequence length="189" mass="21901">MARTSRQAEAAAPKRQYALPDVYERKLPRVMGRLKAAEDFDFNWGRFDAWIQFRYQENFYRFEYSIQKSKERNKENPIVKELHYGSDCFAVLVLQLEALAGMVEKGIYDLSVWVSGMKYLPPAVEIPSFFRALGFDRIPESCEKVNIQYKQKAKMLHPDAGGDTADFEILTRAKEQCLQYLGKGERSHG</sequence>
<dbReference type="Proteomes" id="UP000323521">
    <property type="component" value="Chromosome"/>
</dbReference>
<evidence type="ECO:0000256" key="1">
    <source>
        <dbReference type="ARBA" id="ARBA00022705"/>
    </source>
</evidence>